<dbReference type="EMBL" id="BARV01025040">
    <property type="protein sequence ID" value="GAI39982.1"/>
    <property type="molecule type" value="Genomic_DNA"/>
</dbReference>
<sequence length="81" mass="9116">YGEKSTELSLVSNFSQKYSIQMLVAVPITGYPEPATHVLQKGDVNIVYFNADVENQWEALATLVQTMYEFNINDRENGATI</sequence>
<dbReference type="AlphaFoldDB" id="X1N7M0"/>
<name>X1N7M0_9ZZZZ</name>
<proteinExistence type="predicted"/>
<protein>
    <submittedName>
        <fullName evidence="1">Uncharacterized protein</fullName>
    </submittedName>
</protein>
<reference evidence="1" key="1">
    <citation type="journal article" date="2014" name="Front. Microbiol.">
        <title>High frequency of phylogenetically diverse reductive dehalogenase-homologous genes in deep subseafloor sedimentary metagenomes.</title>
        <authorList>
            <person name="Kawai M."/>
            <person name="Futagami T."/>
            <person name="Toyoda A."/>
            <person name="Takaki Y."/>
            <person name="Nishi S."/>
            <person name="Hori S."/>
            <person name="Arai W."/>
            <person name="Tsubouchi T."/>
            <person name="Morono Y."/>
            <person name="Uchiyama I."/>
            <person name="Ito T."/>
            <person name="Fujiyama A."/>
            <person name="Inagaki F."/>
            <person name="Takami H."/>
        </authorList>
    </citation>
    <scope>NUCLEOTIDE SEQUENCE</scope>
    <source>
        <strain evidence="1">Expedition CK06-06</strain>
    </source>
</reference>
<organism evidence="1">
    <name type="scientific">marine sediment metagenome</name>
    <dbReference type="NCBI Taxonomy" id="412755"/>
    <lineage>
        <taxon>unclassified sequences</taxon>
        <taxon>metagenomes</taxon>
        <taxon>ecological metagenomes</taxon>
    </lineage>
</organism>
<comment type="caution">
    <text evidence="1">The sequence shown here is derived from an EMBL/GenBank/DDBJ whole genome shotgun (WGS) entry which is preliminary data.</text>
</comment>
<evidence type="ECO:0000313" key="1">
    <source>
        <dbReference type="EMBL" id="GAI39982.1"/>
    </source>
</evidence>
<feature type="non-terminal residue" evidence="1">
    <location>
        <position position="1"/>
    </location>
</feature>
<gene>
    <name evidence="1" type="ORF">S06H3_40751</name>
</gene>
<accession>X1N7M0</accession>